<dbReference type="PANTHER" id="PTHR42693">
    <property type="entry name" value="ARYLSULFATASE FAMILY MEMBER"/>
    <property type="match status" value="1"/>
</dbReference>
<dbReference type="Gene3D" id="3.30.1120.10">
    <property type="match status" value="1"/>
</dbReference>
<dbReference type="InterPro" id="IPR024607">
    <property type="entry name" value="Sulfatase_CS"/>
</dbReference>
<name>A0A381Y4K6_9ZZZZ</name>
<dbReference type="InterPro" id="IPR017850">
    <property type="entry name" value="Alkaline_phosphatase_core_sf"/>
</dbReference>
<dbReference type="PROSITE" id="PS00523">
    <property type="entry name" value="SULFATASE_1"/>
    <property type="match status" value="1"/>
</dbReference>
<evidence type="ECO:0000313" key="6">
    <source>
        <dbReference type="EMBL" id="SVA71948.1"/>
    </source>
</evidence>
<evidence type="ECO:0000256" key="4">
    <source>
        <dbReference type="ARBA" id="ARBA00022837"/>
    </source>
</evidence>
<dbReference type="Pfam" id="PF00884">
    <property type="entry name" value="Sulfatase"/>
    <property type="match status" value="1"/>
</dbReference>
<evidence type="ECO:0000256" key="2">
    <source>
        <dbReference type="ARBA" id="ARBA00022723"/>
    </source>
</evidence>
<reference evidence="6" key="1">
    <citation type="submission" date="2018-05" db="EMBL/GenBank/DDBJ databases">
        <authorList>
            <person name="Lanie J.A."/>
            <person name="Ng W.-L."/>
            <person name="Kazmierczak K.M."/>
            <person name="Andrzejewski T.M."/>
            <person name="Davidsen T.M."/>
            <person name="Wayne K.J."/>
            <person name="Tettelin H."/>
            <person name="Glass J.I."/>
            <person name="Rusch D."/>
            <person name="Podicherti R."/>
            <person name="Tsui H.-C.T."/>
            <person name="Winkler M.E."/>
        </authorList>
    </citation>
    <scope>NUCLEOTIDE SEQUENCE</scope>
</reference>
<sequence>MSKPNFIIFLTDDQGYGDLSCMGATDFSTPNLDQMAERGVRFTDWYSNSPVCSPSRASLLTGRYPGNAGVRAILDGHRTATGLLTEVPTIASVLKKSGYYTAMSGKWHLGLAEGSRPHDHGFTDWFGFMAGCIDYYSHIYYWEMNRDGKSQYHDLWENGKGIRRNGEYFTELITEYAIKYIRRSLELDKPFLLYIPYNAPHYPMHAPEKYLERFPNLKWDRQIMAAMLSAMDDSVGKIIDELKKHDLYDNTITFFQSDNGPSRESRNWLDGNLDPYYGGSTGKLKGHKYSLFEGGIRSPAIINWPKNIPSGQVINEPGVAMDIFPTFLTAAGVDLNQYELDGKNILPMVIEGEKSSHDGLFWEMNEQTAVRKDKWKLVLNGYLVEDVPSEDNVHLSDLENDMAESINLKEKYPQITKELKKIAQDWRNGIENRWENEWLPKANGTTGYVKKK</sequence>
<organism evidence="6">
    <name type="scientific">marine metagenome</name>
    <dbReference type="NCBI Taxonomy" id="408172"/>
    <lineage>
        <taxon>unclassified sequences</taxon>
        <taxon>metagenomes</taxon>
        <taxon>ecological metagenomes</taxon>
    </lineage>
</organism>
<gene>
    <name evidence="6" type="ORF">METZ01_LOCUS124802</name>
</gene>
<dbReference type="PANTHER" id="PTHR42693:SF53">
    <property type="entry name" value="ENDO-4-O-SULFATASE"/>
    <property type="match status" value="1"/>
</dbReference>
<dbReference type="GO" id="GO:0004065">
    <property type="term" value="F:arylsulfatase activity"/>
    <property type="evidence" value="ECO:0007669"/>
    <property type="project" value="TreeGrafter"/>
</dbReference>
<evidence type="ECO:0000259" key="5">
    <source>
        <dbReference type="Pfam" id="PF00884"/>
    </source>
</evidence>
<dbReference type="Gene3D" id="3.40.720.10">
    <property type="entry name" value="Alkaline Phosphatase, subunit A"/>
    <property type="match status" value="1"/>
</dbReference>
<comment type="similarity">
    <text evidence="1">Belongs to the sulfatase family.</text>
</comment>
<proteinExistence type="inferred from homology"/>
<keyword evidence="3" id="KW-0378">Hydrolase</keyword>
<evidence type="ECO:0000256" key="1">
    <source>
        <dbReference type="ARBA" id="ARBA00008779"/>
    </source>
</evidence>
<dbReference type="GO" id="GO:0046872">
    <property type="term" value="F:metal ion binding"/>
    <property type="evidence" value="ECO:0007669"/>
    <property type="project" value="UniProtKB-KW"/>
</dbReference>
<dbReference type="InterPro" id="IPR050738">
    <property type="entry name" value="Sulfatase"/>
</dbReference>
<dbReference type="PROSITE" id="PS00149">
    <property type="entry name" value="SULFATASE_2"/>
    <property type="match status" value="1"/>
</dbReference>
<keyword evidence="4" id="KW-0106">Calcium</keyword>
<accession>A0A381Y4K6</accession>
<protein>
    <recommendedName>
        <fullName evidence="5">Sulfatase N-terminal domain-containing protein</fullName>
    </recommendedName>
</protein>
<dbReference type="EMBL" id="UINC01017377">
    <property type="protein sequence ID" value="SVA71948.1"/>
    <property type="molecule type" value="Genomic_DNA"/>
</dbReference>
<evidence type="ECO:0000256" key="3">
    <source>
        <dbReference type="ARBA" id="ARBA00022801"/>
    </source>
</evidence>
<keyword evidence="2" id="KW-0479">Metal-binding</keyword>
<feature type="domain" description="Sulfatase N-terminal" evidence="5">
    <location>
        <begin position="4"/>
        <end position="333"/>
    </location>
</feature>
<dbReference type="SUPFAM" id="SSF53649">
    <property type="entry name" value="Alkaline phosphatase-like"/>
    <property type="match status" value="1"/>
</dbReference>
<dbReference type="InterPro" id="IPR000917">
    <property type="entry name" value="Sulfatase_N"/>
</dbReference>
<dbReference type="AlphaFoldDB" id="A0A381Y4K6"/>